<evidence type="ECO:0000313" key="12">
    <source>
        <dbReference type="EMBL" id="AUH04558.1"/>
    </source>
</evidence>
<dbReference type="Proteomes" id="UP000233778">
    <property type="component" value="Chromosome"/>
</dbReference>
<dbReference type="PROSITE" id="PS50893">
    <property type="entry name" value="ABC_TRANSPORTER_2"/>
    <property type="match status" value="2"/>
</dbReference>
<dbReference type="Gene3D" id="3.40.50.300">
    <property type="entry name" value="P-loop containing nucleotide triphosphate hydrolases"/>
    <property type="match status" value="2"/>
</dbReference>
<dbReference type="EMBL" id="CP025085">
    <property type="protein sequence ID" value="AUH00238.1"/>
    <property type="molecule type" value="Genomic_DNA"/>
</dbReference>
<protein>
    <submittedName>
        <fullName evidence="12">Allose ABC transporter ATP-binding protein</fullName>
    </submittedName>
</protein>
<dbReference type="InterPro" id="IPR003593">
    <property type="entry name" value="AAA+_ATPase"/>
</dbReference>
<keyword evidence="4" id="KW-0762">Sugar transport</keyword>
<dbReference type="NCBIfam" id="NF007253">
    <property type="entry name" value="PRK09700.1"/>
    <property type="match status" value="1"/>
</dbReference>
<dbReference type="GO" id="GO:0015749">
    <property type="term" value="P:monosaccharide transmembrane transport"/>
    <property type="evidence" value="ECO:0007669"/>
    <property type="project" value="UniProtKB-ARBA"/>
</dbReference>
<evidence type="ECO:0000256" key="3">
    <source>
        <dbReference type="ARBA" id="ARBA00022475"/>
    </source>
</evidence>
<dbReference type="InterPro" id="IPR050107">
    <property type="entry name" value="ABC_carbohydrate_import_ATPase"/>
</dbReference>
<feature type="domain" description="ABC transporter" evidence="10">
    <location>
        <begin position="260"/>
        <end position="509"/>
    </location>
</feature>
<dbReference type="GO" id="GO:0016887">
    <property type="term" value="F:ATP hydrolysis activity"/>
    <property type="evidence" value="ECO:0007669"/>
    <property type="project" value="InterPro"/>
</dbReference>
<evidence type="ECO:0000259" key="10">
    <source>
        <dbReference type="PROSITE" id="PS50893"/>
    </source>
</evidence>
<name>A0A2I5TJ19_SERS3</name>
<evidence type="ECO:0000313" key="11">
    <source>
        <dbReference type="EMBL" id="AUH00238.1"/>
    </source>
</evidence>
<dbReference type="CDD" id="cd03215">
    <property type="entry name" value="ABC_Carb_Monos_II"/>
    <property type="match status" value="1"/>
</dbReference>
<evidence type="ECO:0000256" key="5">
    <source>
        <dbReference type="ARBA" id="ARBA00022737"/>
    </source>
</evidence>
<dbReference type="SUPFAM" id="SSF52540">
    <property type="entry name" value="P-loop containing nucleoside triphosphate hydrolases"/>
    <property type="match status" value="2"/>
</dbReference>
<keyword evidence="6" id="KW-0547">Nucleotide-binding</keyword>
<gene>
    <name evidence="11" type="ORF">CWC46_10735</name>
    <name evidence="12" type="ORF">Ser39006_010740</name>
</gene>
<evidence type="ECO:0000313" key="13">
    <source>
        <dbReference type="Proteomes" id="UP000017700"/>
    </source>
</evidence>
<keyword evidence="7 12" id="KW-0067">ATP-binding</keyword>
<dbReference type="Proteomes" id="UP000017700">
    <property type="component" value="Chromosome"/>
</dbReference>
<evidence type="ECO:0000256" key="7">
    <source>
        <dbReference type="ARBA" id="ARBA00022840"/>
    </source>
</evidence>
<sequence length="510" mass="56660">MTIPYIKMEGIGKSFGPVHALSSVNIAINSGEIHALLGENGAGKSTLMKILSGGYEPDSGHIFIDGNEYGKIDHKLAAKLGIGIIYQELSVIDELTVMENLFIGKLPVKRFCGINVVHWQEMKKRAAMMLLRVGLKVDLFEKVGNLSISHKQMLEIAKTLMLDAKVIIMDEPTSSLTSKEVEYLFILIKRLKQEGKSIIYISHKLNETRKICDRFTVLKDGSSVCSGEISDVSNDDIVRLMVGRELQNKFTAIKEKTGTVNEPVIFEVRDITSKDKRRVRNISFQVKKGEILGFAGLVGSGRTEFMNCIFGAEPISSGQVLLNGVEITPRSPLDALKKGMGYITESRRENGFFDNFSIEQNMAISKSLKEGGYKGAIGSVNRHDEKRIAEEQRKLLSLKCRSVDQNITELSGGNQQKVLISKWLCCDPQVMIFDEPTRGIDVGAKAEIYKVMRELTLQGKTILMVSSELPEIMSVCDRIAIFCEGTLANILVNEDGLSEQDIMKWALPND</sequence>
<reference evidence="11 14" key="3">
    <citation type="submission" date="2017-11" db="EMBL/GenBank/DDBJ databases">
        <title>Complete genome sequence of Serratia sp. ATCC 39006 LacA.</title>
        <authorList>
            <person name="Hampton H.G."/>
            <person name="Jackson S.A."/>
            <person name="Jauregui R."/>
            <person name="Poulter G.T.M."/>
            <person name="Salmond G.P.C."/>
            <person name="Fineran P.C."/>
        </authorList>
    </citation>
    <scope>NUCLEOTIDE SEQUENCE [LARGE SCALE GENOMIC DNA]</scope>
    <source>
        <strain evidence="11 14">ATCC 39006</strain>
    </source>
</reference>
<accession>A0A2I5TJ19</accession>
<dbReference type="PROSITE" id="PS00211">
    <property type="entry name" value="ABC_TRANSPORTER_1"/>
    <property type="match status" value="1"/>
</dbReference>
<evidence type="ECO:0000256" key="4">
    <source>
        <dbReference type="ARBA" id="ARBA00022597"/>
    </source>
</evidence>
<dbReference type="GO" id="GO:0005524">
    <property type="term" value="F:ATP binding"/>
    <property type="evidence" value="ECO:0007669"/>
    <property type="project" value="UniProtKB-KW"/>
</dbReference>
<dbReference type="InterPro" id="IPR003439">
    <property type="entry name" value="ABC_transporter-like_ATP-bd"/>
</dbReference>
<evidence type="ECO:0000313" key="14">
    <source>
        <dbReference type="Proteomes" id="UP000233778"/>
    </source>
</evidence>
<evidence type="ECO:0000256" key="9">
    <source>
        <dbReference type="ARBA" id="ARBA00023136"/>
    </source>
</evidence>
<dbReference type="GO" id="GO:0005886">
    <property type="term" value="C:plasma membrane"/>
    <property type="evidence" value="ECO:0007669"/>
    <property type="project" value="UniProtKB-SubCell"/>
</dbReference>
<evidence type="ECO:0000256" key="1">
    <source>
        <dbReference type="ARBA" id="ARBA00004417"/>
    </source>
</evidence>
<dbReference type="PANTHER" id="PTHR43790">
    <property type="entry name" value="CARBOHYDRATE TRANSPORT ATP-BINDING PROTEIN MG119-RELATED"/>
    <property type="match status" value="1"/>
</dbReference>
<evidence type="ECO:0000256" key="8">
    <source>
        <dbReference type="ARBA" id="ARBA00022967"/>
    </source>
</evidence>
<feature type="domain" description="ABC transporter" evidence="10">
    <location>
        <begin position="6"/>
        <end position="245"/>
    </location>
</feature>
<dbReference type="EMBL" id="CP025084">
    <property type="protein sequence ID" value="AUH04558.1"/>
    <property type="molecule type" value="Genomic_DNA"/>
</dbReference>
<proteinExistence type="predicted"/>
<evidence type="ECO:0000256" key="6">
    <source>
        <dbReference type="ARBA" id="ARBA00022741"/>
    </source>
</evidence>
<dbReference type="Pfam" id="PF00005">
    <property type="entry name" value="ABC_tran"/>
    <property type="match status" value="2"/>
</dbReference>
<keyword evidence="2" id="KW-0813">Transport</keyword>
<dbReference type="CDD" id="cd03216">
    <property type="entry name" value="ABC_Carb_Monos_I"/>
    <property type="match status" value="1"/>
</dbReference>
<dbReference type="SMART" id="SM00382">
    <property type="entry name" value="AAA"/>
    <property type="match status" value="2"/>
</dbReference>
<keyword evidence="9" id="KW-0472">Membrane</keyword>
<keyword evidence="5" id="KW-0677">Repeat</keyword>
<dbReference type="InterPro" id="IPR027417">
    <property type="entry name" value="P-loop_NTPase"/>
</dbReference>
<dbReference type="PANTHER" id="PTHR43790:SF3">
    <property type="entry name" value="D-ALLOSE IMPORT ATP-BINDING PROTEIN ALSA-RELATED"/>
    <property type="match status" value="1"/>
</dbReference>
<organism evidence="12 13">
    <name type="scientific">Serratia sp. (strain ATCC 39006)</name>
    <name type="common">Prodigiosinella confusarubida</name>
    <dbReference type="NCBI Taxonomy" id="104623"/>
    <lineage>
        <taxon>Bacteria</taxon>
        <taxon>Pseudomonadati</taxon>
        <taxon>Pseudomonadota</taxon>
        <taxon>Gammaproteobacteria</taxon>
        <taxon>Enterobacterales</taxon>
        <taxon>Pectobacteriaceae</taxon>
        <taxon>Prodigiosinella</taxon>
    </lineage>
</organism>
<dbReference type="AlphaFoldDB" id="A0A2I5TJ19"/>
<keyword evidence="8" id="KW-1278">Translocase</keyword>
<reference evidence="12" key="4">
    <citation type="submission" date="2017-11" db="EMBL/GenBank/DDBJ databases">
        <title>Complete genome sequence of Serratia sp. ATCC 39006.</title>
        <authorList>
            <person name="Hampton H.G."/>
            <person name="Jackson S.A."/>
            <person name="Jauregui R."/>
            <person name="Poulter G.T.M."/>
            <person name="Salmond G.P.C."/>
            <person name="Fineran P.C."/>
        </authorList>
    </citation>
    <scope>NUCLEOTIDE SEQUENCE</scope>
    <source>
        <strain evidence="12">ATCC 39006</strain>
    </source>
</reference>
<comment type="subcellular location">
    <subcellularLocation>
        <location evidence="1">Cell inner membrane</location>
        <topology evidence="1">Peripheral membrane protein</topology>
    </subcellularLocation>
</comment>
<dbReference type="FunFam" id="3.40.50.300:FF:000127">
    <property type="entry name" value="Ribose import ATP-binding protein RbsA"/>
    <property type="match status" value="1"/>
</dbReference>
<dbReference type="FunFam" id="3.40.50.300:FF:000126">
    <property type="entry name" value="Galactose/methyl galactoside import ATP-binding protein MglA"/>
    <property type="match status" value="1"/>
</dbReference>
<reference evidence="12 13" key="1">
    <citation type="journal article" date="2013" name="Genome Announc.">
        <title>Draft genome sequence of Serratia sp. strain ATCC 39006, a model bacterium for analysis of the biosynthesis and regulation of prodigiosin, a carbapenem, and gas vesicles.</title>
        <authorList>
            <person name="Fineran P.C."/>
            <person name="Iglesias Cans M.C."/>
            <person name="Ramsay J.P."/>
            <person name="Wilf N.M."/>
            <person name="Cossyleon D."/>
            <person name="McNeil M.B."/>
            <person name="Williamson N.R."/>
            <person name="Monson R.E."/>
            <person name="Becher S.A."/>
            <person name="Stanton J.A."/>
            <person name="Brugger K."/>
            <person name="Brown S.D."/>
            <person name="Salmond G.P."/>
        </authorList>
    </citation>
    <scope>NUCLEOTIDE SEQUENCE [LARGE SCALE GENOMIC DNA]</scope>
    <source>
        <strain evidence="12">ATCC 39006</strain>
        <strain evidence="13">ATCC 39006 / SC 11482</strain>
    </source>
</reference>
<dbReference type="InterPro" id="IPR017871">
    <property type="entry name" value="ABC_transporter-like_CS"/>
</dbReference>
<keyword evidence="13" id="KW-1185">Reference proteome</keyword>
<evidence type="ECO:0000256" key="2">
    <source>
        <dbReference type="ARBA" id="ARBA00022448"/>
    </source>
</evidence>
<dbReference type="STRING" id="104623.Ser39006_03323"/>
<keyword evidence="3" id="KW-1003">Cell membrane</keyword>
<dbReference type="KEGG" id="serq:CWC46_10735"/>
<dbReference type="RefSeq" id="WP_021016585.1">
    <property type="nucleotide sequence ID" value="NZ_CP025084.1"/>
</dbReference>
<reference evidence="12" key="2">
    <citation type="submission" date="2013-09" db="EMBL/GenBank/DDBJ databases">
        <authorList>
            <person name="Wang G."/>
            <person name="Yang Y."/>
            <person name="Su Y."/>
        </authorList>
    </citation>
    <scope>NUCLEOTIDE SEQUENCE</scope>
    <source>
        <strain evidence="12">ATCC 39006</strain>
    </source>
</reference>
<dbReference type="OrthoDB" id="9776369at2"/>
<dbReference type="KEGG" id="sera:Ser39006_010740"/>